<protein>
    <submittedName>
        <fullName evidence="1">ArpU family transcriptional regulator</fullName>
    </submittedName>
</protein>
<dbReference type="Proteomes" id="UP001179483">
    <property type="component" value="Chromosome"/>
</dbReference>
<organism evidence="1 2">
    <name type="scientific">Aerococcus urinaeequi</name>
    <dbReference type="NCBI Taxonomy" id="51665"/>
    <lineage>
        <taxon>Bacteria</taxon>
        <taxon>Bacillati</taxon>
        <taxon>Bacillota</taxon>
        <taxon>Bacilli</taxon>
        <taxon>Lactobacillales</taxon>
        <taxon>Aerococcaceae</taxon>
        <taxon>Aerococcus</taxon>
    </lineage>
</organism>
<evidence type="ECO:0000313" key="1">
    <source>
        <dbReference type="EMBL" id="WCG38401.1"/>
    </source>
</evidence>
<evidence type="ECO:0000313" key="2">
    <source>
        <dbReference type="Proteomes" id="UP001179483"/>
    </source>
</evidence>
<dbReference type="AlphaFoldDB" id="A0AAF0BKH6"/>
<sequence length="140" mass="16010">MLFPKVNEKATKDKVDSLLKNYHKIRRLSGMPIEQKVTATYSLDPKSFTGMNSSAIESGTIKKLDAVSLYRDINAAINTLDAYSRKRIYDKYINSTRFYDYEVFSAEQISEATYYREVGKAMIEFAEAFQGGSLLVFENE</sequence>
<dbReference type="NCBIfam" id="TIGR01637">
    <property type="entry name" value="phage_arpU"/>
    <property type="match status" value="1"/>
</dbReference>
<dbReference type="InterPro" id="IPR006524">
    <property type="entry name" value="ArpU-like"/>
</dbReference>
<gene>
    <name evidence="1" type="ORF">PML80_03510</name>
</gene>
<dbReference type="RefSeq" id="WP_271736427.1">
    <property type="nucleotide sequence ID" value="NZ_CP116590.1"/>
</dbReference>
<proteinExistence type="predicted"/>
<accession>A0AAF0BKH6</accession>
<name>A0AAF0BKH6_9LACT</name>
<reference evidence="1" key="1">
    <citation type="submission" date="2023-01" db="EMBL/GenBank/DDBJ databases">
        <title>Oxazolidinone resistance genes in florfenicol resistant enterococci from beef cattle and veal calves at slaughter.</title>
        <authorList>
            <person name="Biggel M."/>
        </authorList>
    </citation>
    <scope>NUCLEOTIDE SEQUENCE</scope>
    <source>
        <strain evidence="1">K79-1</strain>
    </source>
</reference>
<dbReference type="EMBL" id="CP116590">
    <property type="protein sequence ID" value="WCG38401.1"/>
    <property type="molecule type" value="Genomic_DNA"/>
</dbReference>